<evidence type="ECO:0000256" key="7">
    <source>
        <dbReference type="ARBA" id="ARBA00022723"/>
    </source>
</evidence>
<dbReference type="PANTHER" id="PTHR10466">
    <property type="entry name" value="PHOSPHOMANNOMUTASE"/>
    <property type="match status" value="1"/>
</dbReference>
<comment type="pathway">
    <text evidence="2 13">Nucleotide-sugar biosynthesis; GDP-alpha-D-mannose biosynthesis; alpha-D-mannose 1-phosphate from D-fructose 6-phosphate: step 2/2.</text>
</comment>
<feature type="binding site" evidence="12">
    <location>
        <position position="12"/>
    </location>
    <ligand>
        <name>Mg(2+)</name>
        <dbReference type="ChEBI" id="CHEBI:18420"/>
        <label>1</label>
    </ligand>
</feature>
<dbReference type="InterPro" id="IPR005002">
    <property type="entry name" value="PMM"/>
</dbReference>
<comment type="catalytic activity">
    <reaction evidence="13">
        <text>alpha-D-mannose 1-phosphate = D-mannose 6-phosphate</text>
        <dbReference type="Rhea" id="RHEA:11140"/>
        <dbReference type="ChEBI" id="CHEBI:58409"/>
        <dbReference type="ChEBI" id="CHEBI:58735"/>
        <dbReference type="EC" id="5.4.2.8"/>
    </reaction>
</comment>
<feature type="binding site" evidence="12">
    <location>
        <position position="227"/>
    </location>
    <ligand>
        <name>Mg(2+)</name>
        <dbReference type="ChEBI" id="CHEBI:18420"/>
        <label>1</label>
    </ligand>
</feature>
<evidence type="ECO:0000256" key="10">
    <source>
        <dbReference type="PIRSR" id="PIRSR605002-1"/>
    </source>
</evidence>
<feature type="binding site" evidence="11">
    <location>
        <position position="21"/>
    </location>
    <ligand>
        <name>alpha-D-mannose 1-phosphate</name>
        <dbReference type="ChEBI" id="CHEBI:58409"/>
    </ligand>
</feature>
<sequence length="255" mass="28412">MPAAPRTLCLFDVDGTLSLARQQIKPATLDVLLGLRAAGTCAIGFLGGSNLAKILEQLQLAGRAPVLDEFDYGFAENGLTAFKAGRALDSQSFIGWLGEERYKQLVKFLLRYISELDLPVMRGTFIEFRNGMINVSPIGRNASIQERIDFEIYDKEHRVRAKLISALEEKFGSWGLTYSIGGQISFDVFPTGWDKTYALRHLDLAQWDTIHFFGDKTYEGGNDHEIFIDERVQGHTVTSPEDTVAQLQALFPSAS</sequence>
<evidence type="ECO:0000256" key="11">
    <source>
        <dbReference type="PIRSR" id="PIRSR605002-2"/>
    </source>
</evidence>
<evidence type="ECO:0000256" key="2">
    <source>
        <dbReference type="ARBA" id="ARBA00004699"/>
    </source>
</evidence>
<feature type="binding site" evidence="12">
    <location>
        <position position="215"/>
    </location>
    <ligand>
        <name>Mg(2+)</name>
        <dbReference type="ChEBI" id="CHEBI:18420"/>
        <label>1</label>
    </ligand>
</feature>
<dbReference type="GO" id="GO:0006487">
    <property type="term" value="P:protein N-linked glycosylation"/>
    <property type="evidence" value="ECO:0007669"/>
    <property type="project" value="TreeGrafter"/>
</dbReference>
<feature type="active site" description="Proton donor/acceptor" evidence="10">
    <location>
        <position position="14"/>
    </location>
</feature>
<dbReference type="SFLD" id="SFLDS00003">
    <property type="entry name" value="Haloacid_Dehalogenase"/>
    <property type="match status" value="1"/>
</dbReference>
<comment type="cofactor">
    <cofactor evidence="12">
        <name>Mg(2+)</name>
        <dbReference type="ChEBI" id="CHEBI:18420"/>
    </cofactor>
</comment>
<evidence type="ECO:0000256" key="9">
    <source>
        <dbReference type="ARBA" id="ARBA00023235"/>
    </source>
</evidence>
<comment type="subunit">
    <text evidence="4 13">Homodimer.</text>
</comment>
<dbReference type="OrthoDB" id="10264771at2759"/>
<dbReference type="SUPFAM" id="SSF56784">
    <property type="entry name" value="HAD-like"/>
    <property type="match status" value="1"/>
</dbReference>
<dbReference type="FunFam" id="3.30.1240.20:FF:000001">
    <property type="entry name" value="Phosphomannomutase"/>
    <property type="match status" value="1"/>
</dbReference>
<protein>
    <recommendedName>
        <fullName evidence="5 13">Phosphomannomutase</fullName>
        <ecNumber evidence="5 13">5.4.2.8</ecNumber>
    </recommendedName>
</protein>
<dbReference type="InterPro" id="IPR023214">
    <property type="entry name" value="HAD_sf"/>
</dbReference>
<organism evidence="14 15">
    <name type="scientific">Tilletiopsis washingtonensis</name>
    <dbReference type="NCBI Taxonomy" id="58919"/>
    <lineage>
        <taxon>Eukaryota</taxon>
        <taxon>Fungi</taxon>
        <taxon>Dikarya</taxon>
        <taxon>Basidiomycota</taxon>
        <taxon>Ustilaginomycotina</taxon>
        <taxon>Exobasidiomycetes</taxon>
        <taxon>Entylomatales</taxon>
        <taxon>Entylomatales incertae sedis</taxon>
        <taxon>Tilletiopsis</taxon>
    </lineage>
</organism>
<evidence type="ECO:0000256" key="13">
    <source>
        <dbReference type="RuleBase" id="RU361118"/>
    </source>
</evidence>
<dbReference type="Gene3D" id="3.40.50.1000">
    <property type="entry name" value="HAD superfamily/HAD-like"/>
    <property type="match status" value="1"/>
</dbReference>
<dbReference type="EMBL" id="KZ819298">
    <property type="protein sequence ID" value="PWN96770.1"/>
    <property type="molecule type" value="Genomic_DNA"/>
</dbReference>
<dbReference type="InterPro" id="IPR043169">
    <property type="entry name" value="PMM_cap"/>
</dbReference>
<evidence type="ECO:0000313" key="14">
    <source>
        <dbReference type="EMBL" id="PWN96770.1"/>
    </source>
</evidence>
<dbReference type="InterPro" id="IPR036412">
    <property type="entry name" value="HAD-like_sf"/>
</dbReference>
<dbReference type="SFLD" id="SFLDG01140">
    <property type="entry name" value="C2.B:_Phosphomannomutase_and_P"/>
    <property type="match status" value="1"/>
</dbReference>
<keyword evidence="7 12" id="KW-0479">Metal-binding</keyword>
<dbReference type="InterPro" id="IPR006379">
    <property type="entry name" value="HAD-SF_hydro_IIB"/>
</dbReference>
<evidence type="ECO:0000256" key="4">
    <source>
        <dbReference type="ARBA" id="ARBA00011738"/>
    </source>
</evidence>
<dbReference type="RefSeq" id="XP_025597049.1">
    <property type="nucleotide sequence ID" value="XM_025745414.1"/>
</dbReference>
<feature type="binding site" evidence="11">
    <location>
        <position position="185"/>
    </location>
    <ligand>
        <name>alpha-D-mannose 1-phosphate</name>
        <dbReference type="ChEBI" id="CHEBI:58409"/>
    </ligand>
</feature>
<dbReference type="GO" id="GO:0005829">
    <property type="term" value="C:cytosol"/>
    <property type="evidence" value="ECO:0007669"/>
    <property type="project" value="TreeGrafter"/>
</dbReference>
<dbReference type="GO" id="GO:0046872">
    <property type="term" value="F:metal ion binding"/>
    <property type="evidence" value="ECO:0007669"/>
    <property type="project" value="UniProtKB-KW"/>
</dbReference>
<reference evidence="14 15" key="1">
    <citation type="journal article" date="2018" name="Mol. Biol. Evol.">
        <title>Broad Genomic Sampling Reveals a Smut Pathogenic Ancestry of the Fungal Clade Ustilaginomycotina.</title>
        <authorList>
            <person name="Kijpornyongpan T."/>
            <person name="Mondo S.J."/>
            <person name="Barry K."/>
            <person name="Sandor L."/>
            <person name="Lee J."/>
            <person name="Lipzen A."/>
            <person name="Pangilinan J."/>
            <person name="LaButti K."/>
            <person name="Hainaut M."/>
            <person name="Henrissat B."/>
            <person name="Grigoriev I.V."/>
            <person name="Spatafora J.W."/>
            <person name="Aime M.C."/>
        </authorList>
    </citation>
    <scope>NUCLEOTIDE SEQUENCE [LARGE SCALE GENOMIC DNA]</scope>
    <source>
        <strain evidence="14 15">MCA 4186</strain>
    </source>
</reference>
<keyword evidence="15" id="KW-1185">Reference proteome</keyword>
<dbReference type="PANTHER" id="PTHR10466:SF0">
    <property type="entry name" value="PHOSPHOMANNOMUTASE"/>
    <property type="match status" value="1"/>
</dbReference>
<dbReference type="UniPathway" id="UPA00126">
    <property type="reaction ID" value="UER00424"/>
</dbReference>
<gene>
    <name evidence="14" type="ORF">FA09DRAFT_361893</name>
</gene>
<dbReference type="EC" id="5.4.2.8" evidence="5 13"/>
<dbReference type="CDD" id="cd02585">
    <property type="entry name" value="HAD_PMM"/>
    <property type="match status" value="1"/>
</dbReference>
<name>A0A316Z4U1_9BASI</name>
<evidence type="ECO:0000256" key="3">
    <source>
        <dbReference type="ARBA" id="ARBA00009736"/>
    </source>
</evidence>
<accession>A0A316Z4U1</accession>
<feature type="active site" description="Nucleophile" evidence="10">
    <location>
        <position position="12"/>
    </location>
</feature>
<dbReference type="AlphaFoldDB" id="A0A316Z4U1"/>
<feature type="binding site" evidence="12">
    <location>
        <position position="229"/>
    </location>
    <ligand>
        <name>Mg(2+)</name>
        <dbReference type="ChEBI" id="CHEBI:18420"/>
        <label>1</label>
    </ligand>
</feature>
<feature type="binding site" evidence="12">
    <location>
        <position position="14"/>
    </location>
    <ligand>
        <name>Mg(2+)</name>
        <dbReference type="ChEBI" id="CHEBI:18420"/>
        <label>1</label>
    </ligand>
</feature>
<dbReference type="SFLD" id="SFLDF00445">
    <property type="entry name" value="alpha-phosphomannomutase"/>
    <property type="match status" value="1"/>
</dbReference>
<feature type="binding site" evidence="11">
    <location>
        <position position="147"/>
    </location>
    <ligand>
        <name>alpha-D-mannose 1-phosphate</name>
        <dbReference type="ChEBI" id="CHEBI:58409"/>
    </ligand>
</feature>
<dbReference type="GO" id="GO:0006013">
    <property type="term" value="P:mannose metabolic process"/>
    <property type="evidence" value="ECO:0007669"/>
    <property type="project" value="TreeGrafter"/>
</dbReference>
<keyword evidence="9 13" id="KW-0413">Isomerase</keyword>
<evidence type="ECO:0000256" key="6">
    <source>
        <dbReference type="ARBA" id="ARBA00022490"/>
    </source>
</evidence>
<comment type="function">
    <text evidence="13">Involved in the synthesis of the GDP-mannose and dolichol-phosphate-mannose required for a number of critical mannosyl transfer reactions.</text>
</comment>
<dbReference type="Gene3D" id="3.30.1240.20">
    <property type="match status" value="1"/>
</dbReference>
<dbReference type="NCBIfam" id="TIGR01484">
    <property type="entry name" value="HAD-SF-IIB"/>
    <property type="match status" value="1"/>
</dbReference>
<keyword evidence="6 13" id="KW-0963">Cytoplasm</keyword>
<evidence type="ECO:0000313" key="15">
    <source>
        <dbReference type="Proteomes" id="UP000245946"/>
    </source>
</evidence>
<dbReference type="STRING" id="58919.A0A316Z4U1"/>
<evidence type="ECO:0000256" key="1">
    <source>
        <dbReference type="ARBA" id="ARBA00004496"/>
    </source>
</evidence>
<feature type="binding site" evidence="11">
    <location>
        <position position="129"/>
    </location>
    <ligand>
        <name>alpha-D-mannose 1-phosphate</name>
        <dbReference type="ChEBI" id="CHEBI:58409"/>
    </ligand>
</feature>
<dbReference type="GO" id="GO:0004615">
    <property type="term" value="F:phosphomannomutase activity"/>
    <property type="evidence" value="ECO:0007669"/>
    <property type="project" value="UniProtKB-EC"/>
</dbReference>
<comment type="subcellular location">
    <subcellularLocation>
        <location evidence="1 13">Cytoplasm</location>
    </subcellularLocation>
</comment>
<evidence type="ECO:0000256" key="5">
    <source>
        <dbReference type="ARBA" id="ARBA00012730"/>
    </source>
</evidence>
<dbReference type="GeneID" id="37272958"/>
<feature type="binding site" evidence="11">
    <location>
        <position position="187"/>
    </location>
    <ligand>
        <name>alpha-D-mannose 1-phosphate</name>
        <dbReference type="ChEBI" id="CHEBI:58409"/>
    </ligand>
</feature>
<dbReference type="Pfam" id="PF03332">
    <property type="entry name" value="PMM"/>
    <property type="match status" value="1"/>
</dbReference>
<dbReference type="GO" id="GO:0009298">
    <property type="term" value="P:GDP-mannose biosynthetic process"/>
    <property type="evidence" value="ECO:0007669"/>
    <property type="project" value="UniProtKB-UniPathway"/>
</dbReference>
<dbReference type="Proteomes" id="UP000245946">
    <property type="component" value="Unassembled WGS sequence"/>
</dbReference>
<keyword evidence="8 12" id="KW-0460">Magnesium</keyword>
<feature type="binding site" evidence="11">
    <location>
        <position position="140"/>
    </location>
    <ligand>
        <name>alpha-D-mannose 1-phosphate</name>
        <dbReference type="ChEBI" id="CHEBI:58409"/>
    </ligand>
</feature>
<evidence type="ECO:0000256" key="8">
    <source>
        <dbReference type="ARBA" id="ARBA00022842"/>
    </source>
</evidence>
<dbReference type="SFLD" id="SFLDG01143">
    <property type="entry name" value="C2.B.3:_Phosphomannomutase_Lik"/>
    <property type="match status" value="1"/>
</dbReference>
<proteinExistence type="inferred from homology"/>
<evidence type="ECO:0000256" key="12">
    <source>
        <dbReference type="PIRSR" id="PIRSR605002-3"/>
    </source>
</evidence>
<comment type="similarity">
    <text evidence="3 13">Belongs to the eukaryotic PMM family.</text>
</comment>